<dbReference type="PROSITE" id="PS00868">
    <property type="entry name" value="CYS_MET_METAB_PP"/>
    <property type="match status" value="1"/>
</dbReference>
<dbReference type="CDD" id="cd00614">
    <property type="entry name" value="CGS_like"/>
    <property type="match status" value="1"/>
</dbReference>
<name>A0A1M4VUP6_9BACT</name>
<dbReference type="GO" id="GO:0030170">
    <property type="term" value="F:pyridoxal phosphate binding"/>
    <property type="evidence" value="ECO:0007669"/>
    <property type="project" value="InterPro"/>
</dbReference>
<evidence type="ECO:0000256" key="2">
    <source>
        <dbReference type="ARBA" id="ARBA00022898"/>
    </source>
</evidence>
<keyword evidence="5" id="KW-0456">Lyase</keyword>
<dbReference type="EMBL" id="FQUU01000003">
    <property type="protein sequence ID" value="SHE72640.1"/>
    <property type="molecule type" value="Genomic_DNA"/>
</dbReference>
<dbReference type="InterPro" id="IPR000277">
    <property type="entry name" value="Cys/Met-Metab_PyrdxlP-dep_enz"/>
</dbReference>
<comment type="similarity">
    <text evidence="4">Belongs to the trans-sulfuration enzymes family.</text>
</comment>
<dbReference type="InterPro" id="IPR054542">
    <property type="entry name" value="Cys_met_metab_PP"/>
</dbReference>
<dbReference type="Pfam" id="PF01053">
    <property type="entry name" value="Cys_Met_Meta_PP"/>
    <property type="match status" value="1"/>
</dbReference>
<dbReference type="InterPro" id="IPR015424">
    <property type="entry name" value="PyrdxlP-dep_Trfase"/>
</dbReference>
<dbReference type="Gene3D" id="3.90.1150.10">
    <property type="entry name" value="Aspartate Aminotransferase, domain 1"/>
    <property type="match status" value="1"/>
</dbReference>
<dbReference type="RefSeq" id="WP_072834115.1">
    <property type="nucleotide sequence ID" value="NZ_FQUU01000003.1"/>
</dbReference>
<dbReference type="GO" id="GO:0019346">
    <property type="term" value="P:transsulfuration"/>
    <property type="evidence" value="ECO:0007669"/>
    <property type="project" value="InterPro"/>
</dbReference>
<dbReference type="GO" id="GO:0016846">
    <property type="term" value="F:carbon-sulfur lyase activity"/>
    <property type="evidence" value="ECO:0007669"/>
    <property type="project" value="TreeGrafter"/>
</dbReference>
<keyword evidence="6" id="KW-1185">Reference proteome</keyword>
<sequence length="390" mass="43208">MSPLKDISYIINELAEDRESYFNAIAPPIMQSSNFAFKSIAALRTAFEDEMGGYLYSRGLNPTGDILRKKLAALDQAEDCLVFGSGAAAIFAGVLANVKAGDHIVSVKSPYTWAQKMFDVILPRFGITTTYVDGTDTKNFEAALKPYTTLIYLESPNSWTFAIQDLKEVVALAKAHNIVTMIDNSYCTPIYQRPIALGIDLSMQTATKYISGHSDTLGGVLSGSHIMIKKIFDSEYLNVGSGISPFNAWLLLRGLRTLPARLERITVTTKKVLEFLKTHPKIDKVLFPLDASFPQYQLARTQMDGACGLMTITLKNGTMESITRFCESLRHFFIAVSWGGHESLVIPKCAGLLPGDFDKDNIEHQYIRIYTGLEEPTYLIDDLNQALNGI</sequence>
<dbReference type="PANTHER" id="PTHR11808">
    <property type="entry name" value="TRANS-SULFURATION ENZYME FAMILY MEMBER"/>
    <property type="match status" value="1"/>
</dbReference>
<keyword evidence="2 3" id="KW-0663">Pyridoxal phosphate</keyword>
<dbReference type="SUPFAM" id="SSF53383">
    <property type="entry name" value="PLP-dependent transferases"/>
    <property type="match status" value="1"/>
</dbReference>
<dbReference type="Gene3D" id="3.40.640.10">
    <property type="entry name" value="Type I PLP-dependent aspartate aminotransferase-like (Major domain)"/>
    <property type="match status" value="1"/>
</dbReference>
<evidence type="ECO:0000256" key="1">
    <source>
        <dbReference type="ARBA" id="ARBA00001933"/>
    </source>
</evidence>
<reference evidence="5 6" key="1">
    <citation type="submission" date="2016-11" db="EMBL/GenBank/DDBJ databases">
        <authorList>
            <person name="Jaros S."/>
            <person name="Januszkiewicz K."/>
            <person name="Wedrychowicz H."/>
        </authorList>
    </citation>
    <scope>NUCLEOTIDE SEQUENCE [LARGE SCALE GENOMIC DNA]</scope>
    <source>
        <strain evidence="5 6">DSM 18119</strain>
    </source>
</reference>
<evidence type="ECO:0000256" key="4">
    <source>
        <dbReference type="RuleBase" id="RU362118"/>
    </source>
</evidence>
<dbReference type="Proteomes" id="UP000184048">
    <property type="component" value="Unassembled WGS sequence"/>
</dbReference>
<organism evidence="5 6">
    <name type="scientific">Flavisolibacter ginsengisoli DSM 18119</name>
    <dbReference type="NCBI Taxonomy" id="1121884"/>
    <lineage>
        <taxon>Bacteria</taxon>
        <taxon>Pseudomonadati</taxon>
        <taxon>Bacteroidota</taxon>
        <taxon>Chitinophagia</taxon>
        <taxon>Chitinophagales</taxon>
        <taxon>Chitinophagaceae</taxon>
        <taxon>Flavisolibacter</taxon>
    </lineage>
</organism>
<feature type="modified residue" description="N6-(pyridoxal phosphate)lysine" evidence="3">
    <location>
        <position position="208"/>
    </location>
</feature>
<dbReference type="PIRSF" id="PIRSF001434">
    <property type="entry name" value="CGS"/>
    <property type="match status" value="1"/>
</dbReference>
<dbReference type="FunFam" id="3.40.640.10:FF:000046">
    <property type="entry name" value="Cystathionine gamma-lyase"/>
    <property type="match status" value="1"/>
</dbReference>
<dbReference type="STRING" id="1121884.SAMN02745131_00982"/>
<dbReference type="InterPro" id="IPR015421">
    <property type="entry name" value="PyrdxlP-dep_Trfase_major"/>
</dbReference>
<dbReference type="InterPro" id="IPR015422">
    <property type="entry name" value="PyrdxlP-dep_Trfase_small"/>
</dbReference>
<evidence type="ECO:0000256" key="3">
    <source>
        <dbReference type="PIRSR" id="PIRSR001434-2"/>
    </source>
</evidence>
<proteinExistence type="inferred from homology"/>
<dbReference type="GO" id="GO:0005737">
    <property type="term" value="C:cytoplasm"/>
    <property type="evidence" value="ECO:0007669"/>
    <property type="project" value="TreeGrafter"/>
</dbReference>
<dbReference type="OrthoDB" id="9803729at2"/>
<dbReference type="PANTHER" id="PTHR11808:SF80">
    <property type="entry name" value="CYSTATHIONINE GAMMA-LYASE"/>
    <property type="match status" value="1"/>
</dbReference>
<comment type="cofactor">
    <cofactor evidence="1 4">
        <name>pyridoxal 5'-phosphate</name>
        <dbReference type="ChEBI" id="CHEBI:597326"/>
    </cofactor>
</comment>
<dbReference type="AlphaFoldDB" id="A0A1M4VUP6"/>
<protein>
    <submittedName>
        <fullName evidence="5">Cystathionine beta-lyase/cystathionine gamma-synthase</fullName>
    </submittedName>
</protein>
<evidence type="ECO:0000313" key="6">
    <source>
        <dbReference type="Proteomes" id="UP000184048"/>
    </source>
</evidence>
<gene>
    <name evidence="5" type="ORF">SAMN02745131_00982</name>
</gene>
<evidence type="ECO:0000313" key="5">
    <source>
        <dbReference type="EMBL" id="SHE72640.1"/>
    </source>
</evidence>
<accession>A0A1M4VUP6</accession>